<protein>
    <recommendedName>
        <fullName evidence="2">FAD-binding domain-containing protein</fullName>
    </recommendedName>
</protein>
<sequence>MVEETTKTTCAIVGGGPAGMVLGLLLARAGVDVVVLEKHGDFLRDFRGDTVHASTLTLLDELGLGERFKKLHARFIQSLRVSLDSGSIEINALGRLPGPHKHIAMIPQWDLLDLLADAAASEPGFRLWMRAEATGTVVEGGRVVGVRYLRDGEPGELRASLVVAADGRSSRMRDAAGLRPLSFGAPIDVLWFRLPRFEGADPVGLTGRFSQGEGQGMALIDRGDYFQCAYLIRKGFDRALREEGVAAFRDRIGSLVPWLADRLSSVTSFDEVKLLDVQLNRLPKRWHTPGFLAIGDAAHAMSPVGGVGINLAVQDAVASARLLAGPLVRAQQSGAPIPDRALASVRRRRLYPTFVIQTFQRVAHRLVFAKVGLPGPAPAPRARRRAPFVLRLAQRFPLLQALPGMLIAIGPLPEHAPDWARRQPVGD</sequence>
<keyword evidence="1" id="KW-0560">Oxidoreductase</keyword>
<dbReference type="PRINTS" id="PR00420">
    <property type="entry name" value="RNGMNOXGNASE"/>
</dbReference>
<evidence type="ECO:0000259" key="2">
    <source>
        <dbReference type="Pfam" id="PF01494"/>
    </source>
</evidence>
<dbReference type="GO" id="GO:0071949">
    <property type="term" value="F:FAD binding"/>
    <property type="evidence" value="ECO:0007669"/>
    <property type="project" value="InterPro"/>
</dbReference>
<dbReference type="PANTHER" id="PTHR43476">
    <property type="entry name" value="3-(3-HYDROXY-PHENYL)PROPIONATE/3-HYDROXYCINNAMIC ACID HYDROXYLASE"/>
    <property type="match status" value="1"/>
</dbReference>
<dbReference type="NCBIfam" id="NF004833">
    <property type="entry name" value="PRK06185.1-1"/>
    <property type="match status" value="1"/>
</dbReference>
<dbReference type="HOGENOM" id="CLU_033626_0_0_11"/>
<proteinExistence type="predicted"/>
<dbReference type="Gene3D" id="3.50.50.60">
    <property type="entry name" value="FAD/NAD(P)-binding domain"/>
    <property type="match status" value="1"/>
</dbReference>
<dbReference type="EMBL" id="ACZI02000003">
    <property type="protein sequence ID" value="EFV13846.1"/>
    <property type="molecule type" value="Genomic_DNA"/>
</dbReference>
<reference evidence="3 4" key="1">
    <citation type="journal article" date="2011" name="Stand. Genomic Sci.">
        <title>High quality draft genome sequence of Segniliparus rugosus CDC 945(T)= (ATCC BAA-974(T)).</title>
        <authorList>
            <person name="Earl A.M."/>
            <person name="Desjardins C.A."/>
            <person name="Fitzgerald M.G."/>
            <person name="Arachchi H.M."/>
            <person name="Zeng Q."/>
            <person name="Mehta T."/>
            <person name="Griggs A."/>
            <person name="Birren B.W."/>
            <person name="Toney N.C."/>
            <person name="Carr J."/>
            <person name="Posey J."/>
            <person name="Butler W.R."/>
        </authorList>
    </citation>
    <scope>NUCLEOTIDE SEQUENCE [LARGE SCALE GENOMIC DNA]</scope>
    <source>
        <strain evidence="4">ATCC BAA-974 / DSM 45345 / CCUG 50838 / CIP 108380 / JCM 13579 / CDC 945</strain>
    </source>
</reference>
<evidence type="ECO:0000313" key="3">
    <source>
        <dbReference type="EMBL" id="EFV13846.1"/>
    </source>
</evidence>
<dbReference type="AlphaFoldDB" id="E5XP64"/>
<dbReference type="InterPro" id="IPR050631">
    <property type="entry name" value="PheA/TfdB_FAD_monoxygenase"/>
</dbReference>
<comment type="caution">
    <text evidence="3">The sequence shown here is derived from an EMBL/GenBank/DDBJ whole genome shotgun (WGS) entry which is preliminary data.</text>
</comment>
<dbReference type="InterPro" id="IPR036188">
    <property type="entry name" value="FAD/NAD-bd_sf"/>
</dbReference>
<name>E5XP64_SEGRC</name>
<dbReference type="eggNOG" id="COG0654">
    <property type="taxonomic scope" value="Bacteria"/>
</dbReference>
<dbReference type="Proteomes" id="UP000004816">
    <property type="component" value="Unassembled WGS sequence"/>
</dbReference>
<dbReference type="InterPro" id="IPR002938">
    <property type="entry name" value="FAD-bd"/>
</dbReference>
<dbReference type="PANTHER" id="PTHR43476:SF5">
    <property type="entry name" value="FAD-DEPENDENT MONOOXYGENASE"/>
    <property type="match status" value="1"/>
</dbReference>
<evidence type="ECO:0000256" key="1">
    <source>
        <dbReference type="ARBA" id="ARBA00023002"/>
    </source>
</evidence>
<accession>E5XP64</accession>
<dbReference type="GO" id="GO:0016491">
    <property type="term" value="F:oxidoreductase activity"/>
    <property type="evidence" value="ECO:0007669"/>
    <property type="project" value="UniProtKB-KW"/>
</dbReference>
<dbReference type="Pfam" id="PF01494">
    <property type="entry name" value="FAD_binding_3"/>
    <property type="match status" value="1"/>
</dbReference>
<gene>
    <name evidence="3" type="ORF">HMPREF9336_01285</name>
</gene>
<dbReference type="SUPFAM" id="SSF51905">
    <property type="entry name" value="FAD/NAD(P)-binding domain"/>
    <property type="match status" value="1"/>
</dbReference>
<feature type="domain" description="FAD-binding" evidence="2">
    <location>
        <begin position="8"/>
        <end position="330"/>
    </location>
</feature>
<dbReference type="RefSeq" id="WP_007468877.1">
    <property type="nucleotide sequence ID" value="NZ_KI391954.1"/>
</dbReference>
<evidence type="ECO:0000313" key="4">
    <source>
        <dbReference type="Proteomes" id="UP000004816"/>
    </source>
</evidence>
<dbReference type="OrthoDB" id="9791689at2"/>
<keyword evidence="4" id="KW-1185">Reference proteome</keyword>
<dbReference type="STRING" id="679197.HMPREF9336_01285"/>
<organism evidence="3 4">
    <name type="scientific">Segniliparus rugosus (strain ATCC BAA-974 / DSM 45345 / CCUG 50838 / CIP 108380 / JCM 13579 / CDC 945)</name>
    <dbReference type="NCBI Taxonomy" id="679197"/>
    <lineage>
        <taxon>Bacteria</taxon>
        <taxon>Bacillati</taxon>
        <taxon>Actinomycetota</taxon>
        <taxon>Actinomycetes</taxon>
        <taxon>Mycobacteriales</taxon>
        <taxon>Segniliparaceae</taxon>
        <taxon>Segniliparus</taxon>
    </lineage>
</organism>